<dbReference type="SUPFAM" id="SSF56317">
    <property type="entry name" value="Carbon-nitrogen hydrolase"/>
    <property type="match status" value="1"/>
</dbReference>
<dbReference type="InterPro" id="IPR045254">
    <property type="entry name" value="Nit1/2_C-N_Hydrolase"/>
</dbReference>
<feature type="domain" description="CN hydrolase" evidence="3">
    <location>
        <begin position="5"/>
        <end position="251"/>
    </location>
</feature>
<dbReference type="OrthoDB" id="9811121at2"/>
<dbReference type="InterPro" id="IPR003010">
    <property type="entry name" value="C-N_Hydrolase"/>
</dbReference>
<dbReference type="PANTHER" id="PTHR23088:SF27">
    <property type="entry name" value="DEAMINATED GLUTATHIONE AMIDASE"/>
    <property type="match status" value="1"/>
</dbReference>
<evidence type="ECO:0000256" key="2">
    <source>
        <dbReference type="ARBA" id="ARBA00022801"/>
    </source>
</evidence>
<evidence type="ECO:0000313" key="5">
    <source>
        <dbReference type="Proteomes" id="UP000284006"/>
    </source>
</evidence>
<dbReference type="Pfam" id="PF00795">
    <property type="entry name" value="CN_hydrolase"/>
    <property type="match status" value="1"/>
</dbReference>
<dbReference type="PROSITE" id="PS50263">
    <property type="entry name" value="CN_HYDROLASE"/>
    <property type="match status" value="1"/>
</dbReference>
<dbReference type="PROSITE" id="PS01227">
    <property type="entry name" value="UPF0012"/>
    <property type="match status" value="1"/>
</dbReference>
<protein>
    <submittedName>
        <fullName evidence="4">Carbon-nitrogen hydrolase family protein</fullName>
    </submittedName>
</protein>
<dbReference type="InterPro" id="IPR036526">
    <property type="entry name" value="C-N_Hydrolase_sf"/>
</dbReference>
<dbReference type="CDD" id="cd07572">
    <property type="entry name" value="nit"/>
    <property type="match status" value="1"/>
</dbReference>
<dbReference type="AlphaFoldDB" id="A0A418XR25"/>
<dbReference type="Gene3D" id="3.60.110.10">
    <property type="entry name" value="Carbon-nitrogen hydrolase"/>
    <property type="match status" value="1"/>
</dbReference>
<evidence type="ECO:0000259" key="3">
    <source>
        <dbReference type="PROSITE" id="PS50263"/>
    </source>
</evidence>
<evidence type="ECO:0000313" key="4">
    <source>
        <dbReference type="EMBL" id="RJG14866.1"/>
    </source>
</evidence>
<comment type="similarity">
    <text evidence="1">Belongs to the carbon-nitrogen hydrolase superfamily. NIT1/NIT2 family.</text>
</comment>
<dbReference type="Proteomes" id="UP000284006">
    <property type="component" value="Unassembled WGS sequence"/>
</dbReference>
<reference evidence="4 5" key="1">
    <citation type="submission" date="2018-09" db="EMBL/GenBank/DDBJ databases">
        <authorList>
            <person name="Zhu H."/>
        </authorList>
    </citation>
    <scope>NUCLEOTIDE SEQUENCE [LARGE SCALE GENOMIC DNA]</scope>
    <source>
        <strain evidence="4 5">K1S02-61</strain>
    </source>
</reference>
<keyword evidence="2 4" id="KW-0378">Hydrolase</keyword>
<keyword evidence="5" id="KW-1185">Reference proteome</keyword>
<dbReference type="RefSeq" id="WP_119811696.1">
    <property type="nucleotide sequence ID" value="NZ_QYUP01000123.1"/>
</dbReference>
<dbReference type="PANTHER" id="PTHR23088">
    <property type="entry name" value="NITRILASE-RELATED"/>
    <property type="match status" value="1"/>
</dbReference>
<dbReference type="InterPro" id="IPR001110">
    <property type="entry name" value="UPF0012_CS"/>
</dbReference>
<gene>
    <name evidence="4" type="ORF">D3872_15735</name>
</gene>
<dbReference type="EMBL" id="QYUP01000123">
    <property type="protein sequence ID" value="RJG14866.1"/>
    <property type="molecule type" value="Genomic_DNA"/>
</dbReference>
<evidence type="ECO:0000256" key="1">
    <source>
        <dbReference type="ARBA" id="ARBA00010613"/>
    </source>
</evidence>
<dbReference type="GO" id="GO:0016811">
    <property type="term" value="F:hydrolase activity, acting on carbon-nitrogen (but not peptide) bonds, in linear amides"/>
    <property type="evidence" value="ECO:0007669"/>
    <property type="project" value="InterPro"/>
</dbReference>
<comment type="caution">
    <text evidence="4">The sequence shown here is derived from an EMBL/GenBank/DDBJ whole genome shotgun (WGS) entry which is preliminary data.</text>
</comment>
<name>A0A418XR25_9BURK</name>
<accession>A0A418XR25</accession>
<organism evidence="4 5">
    <name type="scientific">Massilia cavernae</name>
    <dbReference type="NCBI Taxonomy" id="2320864"/>
    <lineage>
        <taxon>Bacteria</taxon>
        <taxon>Pseudomonadati</taxon>
        <taxon>Pseudomonadota</taxon>
        <taxon>Betaproteobacteria</taxon>
        <taxon>Burkholderiales</taxon>
        <taxon>Oxalobacteraceae</taxon>
        <taxon>Telluria group</taxon>
        <taxon>Massilia</taxon>
    </lineage>
</organism>
<sequence length="275" mass="29672">MTNPLHCACVQTTTGPDFERNLRESLQMIREAASRGATLIGLPEAVDLLDADNERMRAFAAPMHQHPALKGYRAAARELGVAVLVGSIAALNESGQMVNRCVFIDRQGAIACYYDKVHLFDAAPGEVVSTESKLYVAGTRAVVAELDHARIGLSICYDLRFPQLFRTLAKGGANVLAIPAAFMQVTGEAHWHALMRARAIENGCFVFAPAQCGNNYGARQSFGHSIIIDPWGRVLAETGTEPGIIDATLDLALVQQARRAIPSLGADRPFSLSMP</sequence>
<proteinExistence type="inferred from homology"/>